<reference evidence="2 3" key="1">
    <citation type="journal article" date="2018" name="IMA Fungus">
        <title>IMA Genome-F 10: Nine draft genome sequences of Claviceps purpurea s.lat., including C. arundinis, C. humidiphila, and C. cf. spartinae, pseudomolecules for the pitch canker pathogen Fusarium circinatum, draft genome of Davidsoniella eucalypti, Grosmannia galeiformis, Quambalaria eucalypti, and Teratosphaeria destructans.</title>
        <authorList>
            <person name="Wingfield B.D."/>
            <person name="Liu M."/>
            <person name="Nguyen H.D."/>
            <person name="Lane F.A."/>
            <person name="Morgan S.W."/>
            <person name="De Vos L."/>
            <person name="Wilken P.M."/>
            <person name="Duong T.A."/>
            <person name="Aylward J."/>
            <person name="Coetzee M.P."/>
            <person name="Dadej K."/>
            <person name="De Beer Z.W."/>
            <person name="Findlay W."/>
            <person name="Havenga M."/>
            <person name="Kolarik M."/>
            <person name="Menzies J.G."/>
            <person name="Naidoo K."/>
            <person name="Pochopski O."/>
            <person name="Shoukouhi P."/>
            <person name="Santana Q.C."/>
            <person name="Seifert K.A."/>
            <person name="Soal N."/>
            <person name="Steenkamp E.T."/>
            <person name="Tatham C.T."/>
            <person name="van der Nest M.A."/>
            <person name="Wingfield M.J."/>
        </authorList>
    </citation>
    <scope>NUCLEOTIDE SEQUENCE [LARGE SCALE GENOMIC DNA]</scope>
    <source>
        <strain evidence="2">CMW44962</strain>
    </source>
</reference>
<feature type="compositionally biased region" description="Acidic residues" evidence="1">
    <location>
        <begin position="450"/>
        <end position="461"/>
    </location>
</feature>
<name>A0A9W7T1Q9_9PEZI</name>
<feature type="region of interest" description="Disordered" evidence="1">
    <location>
        <begin position="325"/>
        <end position="348"/>
    </location>
</feature>
<feature type="region of interest" description="Disordered" evidence="1">
    <location>
        <begin position="377"/>
        <end position="403"/>
    </location>
</feature>
<evidence type="ECO:0000313" key="3">
    <source>
        <dbReference type="Proteomes" id="UP001138500"/>
    </source>
</evidence>
<feature type="compositionally biased region" description="Low complexity" evidence="1">
    <location>
        <begin position="170"/>
        <end position="179"/>
    </location>
</feature>
<feature type="compositionally biased region" description="Polar residues" evidence="1">
    <location>
        <begin position="631"/>
        <end position="660"/>
    </location>
</feature>
<accession>A0A9W7T1Q9</accession>
<feature type="region of interest" description="Disordered" evidence="1">
    <location>
        <begin position="427"/>
        <end position="507"/>
    </location>
</feature>
<organism evidence="2 3">
    <name type="scientific">Teratosphaeria destructans</name>
    <dbReference type="NCBI Taxonomy" id="418781"/>
    <lineage>
        <taxon>Eukaryota</taxon>
        <taxon>Fungi</taxon>
        <taxon>Dikarya</taxon>
        <taxon>Ascomycota</taxon>
        <taxon>Pezizomycotina</taxon>
        <taxon>Dothideomycetes</taxon>
        <taxon>Dothideomycetidae</taxon>
        <taxon>Mycosphaerellales</taxon>
        <taxon>Teratosphaeriaceae</taxon>
        <taxon>Teratosphaeria</taxon>
    </lineage>
</organism>
<evidence type="ECO:0000256" key="1">
    <source>
        <dbReference type="SAM" id="MobiDB-lite"/>
    </source>
</evidence>
<dbReference type="OrthoDB" id="10397519at2759"/>
<proteinExistence type="predicted"/>
<feature type="compositionally biased region" description="Low complexity" evidence="1">
    <location>
        <begin position="466"/>
        <end position="477"/>
    </location>
</feature>
<feature type="region of interest" description="Disordered" evidence="1">
    <location>
        <begin position="194"/>
        <end position="222"/>
    </location>
</feature>
<comment type="caution">
    <text evidence="2">The sequence shown here is derived from an EMBL/GenBank/DDBJ whole genome shotgun (WGS) entry which is preliminary data.</text>
</comment>
<dbReference type="EMBL" id="RIBY02000001">
    <property type="protein sequence ID" value="KAH9845907.1"/>
    <property type="molecule type" value="Genomic_DNA"/>
</dbReference>
<gene>
    <name evidence="2" type="ORF">Tdes44962_MAKER00118</name>
</gene>
<reference evidence="2 3" key="2">
    <citation type="journal article" date="2021" name="Curr. Genet.">
        <title>Genetic response to nitrogen starvation in the aggressive Eucalyptus foliar pathogen Teratosphaeria destructans.</title>
        <authorList>
            <person name="Havenga M."/>
            <person name="Wingfield B.D."/>
            <person name="Wingfield M.J."/>
            <person name="Dreyer L.L."/>
            <person name="Roets F."/>
            <person name="Aylward J."/>
        </authorList>
    </citation>
    <scope>NUCLEOTIDE SEQUENCE [LARGE SCALE GENOMIC DNA]</scope>
    <source>
        <strain evidence="2">CMW44962</strain>
    </source>
</reference>
<dbReference type="AlphaFoldDB" id="A0A9W7T1Q9"/>
<feature type="compositionally biased region" description="Polar residues" evidence="1">
    <location>
        <begin position="194"/>
        <end position="214"/>
    </location>
</feature>
<evidence type="ECO:0000313" key="2">
    <source>
        <dbReference type="EMBL" id="KAH9845907.1"/>
    </source>
</evidence>
<protein>
    <submittedName>
        <fullName evidence="2">Uncharacterized protein</fullName>
    </submittedName>
</protein>
<sequence>MPSQMPYMRWQHNKRAASSTPSMANMNNNAMLNILRCQSDILSDLKRAFREQMQNYIVNGKPFLGQLPTEVDSSGQIRETMWENVAKSDERLRDTLNGKRYGSEKPINFDANIAAVKNKICSDHTNERRKKRGAAAAAAAADANATAAHTLDKEAGGGTREVGTGGGPPAGTSPSLGSARDVNYNEQMSISPSSAVFQQPSEAMPRTQVQQTTGAKRRIQDSWRSYSIKRPRAVLDPALASWSPAGQDSALRQVMTASDNREEDVSAPALDQAGPFYVPAAVMQDTARTMSEQNAVPTIERESQGPQPFRMNSELEMLTDEYTTSPRATDAPGAAAGTFDSAGPRFDNDIDSEIKVEQRGTVPPALFRGEAAYNDAPHMPAASMQGGDRTASSSSERESFQYRPSQVSFFGKRSAMDRNGVMNAVRGNKTSRDEMPPPRLTSRRKPIVAIDDDDDEIEDNEDLRGSRAATSRSSTGLFVSEVDHTKEAAPQAKKKATAPIKTFSRPSGVGLRPLIEVEGMQTIVTGLSLPPSEGYLAYDNVPSTKSSLVRDESGAPSVKTPPPPREVSESVGSTIEVAPAPSKAAAPAVTTSSQLPAFSPESGAQLTQKDPQPAVLHQIPAHTHHYPTRGRTFTSGNKNKATNATLLSPSLTGSDTTTVPAQPAKDNKKKEDKLGDAMKTMIAYQVSNMAEKLSKDFDKKSKELEARLVAYVDQRLEEVAKQIGRDEDEELKERIRVEILREIREGLVGE</sequence>
<feature type="region of interest" description="Disordered" evidence="1">
    <location>
        <begin position="145"/>
        <end position="180"/>
    </location>
</feature>
<feature type="compositionally biased region" description="Low complexity" evidence="1">
    <location>
        <begin position="577"/>
        <end position="593"/>
    </location>
</feature>
<feature type="compositionally biased region" description="Gly residues" evidence="1">
    <location>
        <begin position="156"/>
        <end position="169"/>
    </location>
</feature>
<feature type="region of interest" description="Disordered" evidence="1">
    <location>
        <begin position="546"/>
        <end position="672"/>
    </location>
</feature>
<keyword evidence="3" id="KW-1185">Reference proteome</keyword>
<dbReference type="Proteomes" id="UP001138500">
    <property type="component" value="Unassembled WGS sequence"/>
</dbReference>